<organism evidence="1 2">
    <name type="scientific">Teratosphaeria destructans</name>
    <dbReference type="NCBI Taxonomy" id="418781"/>
    <lineage>
        <taxon>Eukaryota</taxon>
        <taxon>Fungi</taxon>
        <taxon>Dikarya</taxon>
        <taxon>Ascomycota</taxon>
        <taxon>Pezizomycotina</taxon>
        <taxon>Dothideomycetes</taxon>
        <taxon>Dothideomycetidae</taxon>
        <taxon>Mycosphaerellales</taxon>
        <taxon>Teratosphaeriaceae</taxon>
        <taxon>Teratosphaeria</taxon>
    </lineage>
</organism>
<reference evidence="1 2" key="1">
    <citation type="journal article" date="2018" name="IMA Fungus">
        <title>IMA Genome-F 10: Nine draft genome sequences of Claviceps purpurea s.lat., including C. arundinis, C. humidiphila, and C. cf. spartinae, pseudomolecules for the pitch canker pathogen Fusarium circinatum, draft genome of Davidsoniella eucalypti, Grosmannia galeiformis, Quambalaria eucalypti, and Teratosphaeria destructans.</title>
        <authorList>
            <person name="Wingfield B.D."/>
            <person name="Liu M."/>
            <person name="Nguyen H.D."/>
            <person name="Lane F.A."/>
            <person name="Morgan S.W."/>
            <person name="De Vos L."/>
            <person name="Wilken P.M."/>
            <person name="Duong T.A."/>
            <person name="Aylward J."/>
            <person name="Coetzee M.P."/>
            <person name="Dadej K."/>
            <person name="De Beer Z.W."/>
            <person name="Findlay W."/>
            <person name="Havenga M."/>
            <person name="Kolarik M."/>
            <person name="Menzies J.G."/>
            <person name="Naidoo K."/>
            <person name="Pochopski O."/>
            <person name="Shoukouhi P."/>
            <person name="Santana Q.C."/>
            <person name="Seifert K.A."/>
            <person name="Soal N."/>
            <person name="Steenkamp E.T."/>
            <person name="Tatham C.T."/>
            <person name="van der Nest M.A."/>
            <person name="Wingfield M.J."/>
        </authorList>
    </citation>
    <scope>NUCLEOTIDE SEQUENCE [LARGE SCALE GENOMIC DNA]</scope>
    <source>
        <strain evidence="1">CMW44962</strain>
    </source>
</reference>
<dbReference type="AlphaFoldDB" id="A0A9W7W0X7"/>
<keyword evidence="2" id="KW-1185">Reference proteome</keyword>
<gene>
    <name evidence="1" type="ORF">Tdes44962_MAKER00645</name>
</gene>
<accession>A0A9W7W0X7</accession>
<reference evidence="1 2" key="2">
    <citation type="journal article" date="2021" name="Curr. Genet.">
        <title>Genetic response to nitrogen starvation in the aggressive Eucalyptus foliar pathogen Teratosphaeria destructans.</title>
        <authorList>
            <person name="Havenga M."/>
            <person name="Wingfield B.D."/>
            <person name="Wingfield M.J."/>
            <person name="Dreyer L.L."/>
            <person name="Roets F."/>
            <person name="Aylward J."/>
        </authorList>
    </citation>
    <scope>NUCLEOTIDE SEQUENCE [LARGE SCALE GENOMIC DNA]</scope>
    <source>
        <strain evidence="1">CMW44962</strain>
    </source>
</reference>
<dbReference type="Proteomes" id="UP001138500">
    <property type="component" value="Unassembled WGS sequence"/>
</dbReference>
<name>A0A9W7W0X7_9PEZI</name>
<evidence type="ECO:0000313" key="2">
    <source>
        <dbReference type="Proteomes" id="UP001138500"/>
    </source>
</evidence>
<sequence length="91" mass="9822">MRRADALQTSDQIHVRPLTSCVARGVSQAIDDAKHSRVMLALDALVGKDLFVGGDEDLEGRAGQRVGELAYLVQDGDVWNQLITSWTSVAG</sequence>
<protein>
    <submittedName>
        <fullName evidence="1">Uncharacterized protein</fullName>
    </submittedName>
</protein>
<proteinExistence type="predicted"/>
<comment type="caution">
    <text evidence="1">The sequence shown here is derived from an EMBL/GenBank/DDBJ whole genome shotgun (WGS) entry which is preliminary data.</text>
</comment>
<dbReference type="EMBL" id="RIBY02002089">
    <property type="protein sequence ID" value="KAH9825715.1"/>
    <property type="molecule type" value="Genomic_DNA"/>
</dbReference>
<evidence type="ECO:0000313" key="1">
    <source>
        <dbReference type="EMBL" id="KAH9825715.1"/>
    </source>
</evidence>